<dbReference type="GO" id="GO:0036220">
    <property type="term" value="F:ITP diphosphatase activity"/>
    <property type="evidence" value="ECO:0007669"/>
    <property type="project" value="UniProtKB-UniRule"/>
</dbReference>
<dbReference type="Gene3D" id="3.90.950.10">
    <property type="match status" value="1"/>
</dbReference>
<dbReference type="GO" id="GO:0000166">
    <property type="term" value="F:nucleotide binding"/>
    <property type="evidence" value="ECO:0007669"/>
    <property type="project" value="UniProtKB-KW"/>
</dbReference>
<comment type="similarity">
    <text evidence="1 10 11">Belongs to the HAM1 NTPase family.</text>
</comment>
<reference evidence="12" key="1">
    <citation type="journal article" date="2020" name="mSystems">
        <title>Genome- and Community-Level Interaction Insights into Carbon Utilization and Element Cycling Functions of Hydrothermarchaeota in Hydrothermal Sediment.</title>
        <authorList>
            <person name="Zhou Z."/>
            <person name="Liu Y."/>
            <person name="Xu W."/>
            <person name="Pan J."/>
            <person name="Luo Z.H."/>
            <person name="Li M."/>
        </authorList>
    </citation>
    <scope>NUCLEOTIDE SEQUENCE [LARGE SCALE GENOMIC DNA]</scope>
    <source>
        <strain evidence="12">SpSt-1259</strain>
    </source>
</reference>
<keyword evidence="6 10" id="KW-0460">Magnesium</keyword>
<dbReference type="EC" id="3.6.1.66" evidence="10"/>
<sequence>MKLFVLTHNPSKLKEISEILKEYGIEVLHMEGEKREIQSDNIEEIALNAAKDACSSQSVPIVVDDTALYIETLNGFPGPYAEYVYRTIGLRGILKLLEKEENRKAWFATAVVYCDGNIVKIFKGILEGSIAEEIRGNYGFGFDPIFIPIGQKKTLAEMLPEEKNKISHRSKAFRELAQWFVSEKNKAK</sequence>
<dbReference type="GO" id="GO:0009146">
    <property type="term" value="P:purine nucleoside triphosphate catabolic process"/>
    <property type="evidence" value="ECO:0007669"/>
    <property type="project" value="UniProtKB-UniRule"/>
</dbReference>
<evidence type="ECO:0000256" key="7">
    <source>
        <dbReference type="ARBA" id="ARBA00023080"/>
    </source>
</evidence>
<dbReference type="InterPro" id="IPR002637">
    <property type="entry name" value="RdgB/HAM1"/>
</dbReference>
<dbReference type="NCBIfam" id="NF011396">
    <property type="entry name" value="PRK14821.1"/>
    <property type="match status" value="1"/>
</dbReference>
<dbReference type="GO" id="GO:0036222">
    <property type="term" value="F:XTP diphosphatase activity"/>
    <property type="evidence" value="ECO:0007669"/>
    <property type="project" value="UniProtKB-UniRule"/>
</dbReference>
<feature type="binding site" evidence="10">
    <location>
        <position position="66"/>
    </location>
    <ligand>
        <name>substrate</name>
    </ligand>
</feature>
<feature type="binding site" evidence="10">
    <location>
        <begin position="140"/>
        <end position="143"/>
    </location>
    <ligand>
        <name>substrate</name>
    </ligand>
</feature>
<evidence type="ECO:0000256" key="1">
    <source>
        <dbReference type="ARBA" id="ARBA00008023"/>
    </source>
</evidence>
<comment type="catalytic activity">
    <reaction evidence="10">
        <text>ITP + H2O = IMP + diphosphate + H(+)</text>
        <dbReference type="Rhea" id="RHEA:29399"/>
        <dbReference type="ChEBI" id="CHEBI:15377"/>
        <dbReference type="ChEBI" id="CHEBI:15378"/>
        <dbReference type="ChEBI" id="CHEBI:33019"/>
        <dbReference type="ChEBI" id="CHEBI:58053"/>
        <dbReference type="ChEBI" id="CHEBI:61402"/>
        <dbReference type="EC" id="3.6.1.66"/>
    </reaction>
</comment>
<dbReference type="EMBL" id="DSFE01000046">
    <property type="protein sequence ID" value="HEU97608.1"/>
    <property type="molecule type" value="Genomic_DNA"/>
</dbReference>
<keyword evidence="4 10" id="KW-0547">Nucleotide-binding</keyword>
<evidence type="ECO:0000256" key="4">
    <source>
        <dbReference type="ARBA" id="ARBA00022741"/>
    </source>
</evidence>
<dbReference type="Pfam" id="PF01725">
    <property type="entry name" value="Ham1p_like"/>
    <property type="match status" value="1"/>
</dbReference>
<dbReference type="GO" id="GO:0009117">
    <property type="term" value="P:nucleotide metabolic process"/>
    <property type="evidence" value="ECO:0007669"/>
    <property type="project" value="UniProtKB-KW"/>
</dbReference>
<dbReference type="SUPFAM" id="SSF52972">
    <property type="entry name" value="ITPase-like"/>
    <property type="match status" value="1"/>
</dbReference>
<evidence type="ECO:0000256" key="2">
    <source>
        <dbReference type="ARBA" id="ARBA00011738"/>
    </source>
</evidence>
<dbReference type="PANTHER" id="PTHR11067">
    <property type="entry name" value="INOSINE TRIPHOSPHATE PYROPHOSPHATASE/HAM1 PROTEIN"/>
    <property type="match status" value="1"/>
</dbReference>
<comment type="subunit">
    <text evidence="2 10">Homodimer.</text>
</comment>
<feature type="binding site" evidence="10">
    <location>
        <position position="36"/>
    </location>
    <ligand>
        <name>Mg(2+)</name>
        <dbReference type="ChEBI" id="CHEBI:18420"/>
    </ligand>
</feature>
<dbReference type="CDD" id="cd00515">
    <property type="entry name" value="HAM1"/>
    <property type="match status" value="1"/>
</dbReference>
<feature type="binding site" evidence="10">
    <location>
        <begin position="7"/>
        <end position="12"/>
    </location>
    <ligand>
        <name>substrate</name>
    </ligand>
</feature>
<dbReference type="FunFam" id="3.90.950.10:FF:000001">
    <property type="entry name" value="dITP/XTP pyrophosphatase"/>
    <property type="match status" value="1"/>
</dbReference>
<comment type="caution">
    <text evidence="12">The sequence shown here is derived from an EMBL/GenBank/DDBJ whole genome shotgun (WGS) entry which is preliminary data.</text>
</comment>
<dbReference type="AlphaFoldDB" id="A0A7C2UJ74"/>
<dbReference type="NCBIfam" id="TIGR00042">
    <property type="entry name" value="RdgB/HAM1 family non-canonical purine NTP pyrophosphatase"/>
    <property type="match status" value="1"/>
</dbReference>
<name>A0A7C2UJ74_9CREN</name>
<comment type="cofactor">
    <cofactor evidence="10">
        <name>Mg(2+)</name>
        <dbReference type="ChEBI" id="CHEBI:18420"/>
    </cofactor>
    <text evidence="10">Binds 1 Mg(2+) ion per subunit.</text>
</comment>
<feature type="binding site" evidence="10">
    <location>
        <begin position="168"/>
        <end position="169"/>
    </location>
    <ligand>
        <name>substrate</name>
    </ligand>
</feature>
<evidence type="ECO:0000256" key="11">
    <source>
        <dbReference type="RuleBase" id="RU003781"/>
    </source>
</evidence>
<evidence type="ECO:0000256" key="10">
    <source>
        <dbReference type="HAMAP-Rule" id="MF_01405"/>
    </source>
</evidence>
<dbReference type="PANTHER" id="PTHR11067:SF9">
    <property type="entry name" value="INOSINE TRIPHOSPHATE PYROPHOSPHATASE"/>
    <property type="match status" value="1"/>
</dbReference>
<dbReference type="InterPro" id="IPR020922">
    <property type="entry name" value="dITP/XTP_pyrophosphatase"/>
</dbReference>
<comment type="catalytic activity">
    <reaction evidence="8 10">
        <text>dITP + H2O = dIMP + diphosphate + H(+)</text>
        <dbReference type="Rhea" id="RHEA:28342"/>
        <dbReference type="ChEBI" id="CHEBI:15377"/>
        <dbReference type="ChEBI" id="CHEBI:15378"/>
        <dbReference type="ChEBI" id="CHEBI:33019"/>
        <dbReference type="ChEBI" id="CHEBI:61194"/>
        <dbReference type="ChEBI" id="CHEBI:61382"/>
        <dbReference type="EC" id="3.6.1.66"/>
    </reaction>
</comment>
<dbReference type="GO" id="GO:0035870">
    <property type="term" value="F:dITP diphosphatase activity"/>
    <property type="evidence" value="ECO:0007669"/>
    <property type="project" value="UniProtKB-UniRule"/>
</dbReference>
<protein>
    <recommendedName>
        <fullName evidence="10">dITP/XTP pyrophosphatase</fullName>
        <ecNumber evidence="10">3.6.1.66</ecNumber>
    </recommendedName>
    <alternativeName>
        <fullName evidence="10">Non-canonical purine NTP pyrophosphatase</fullName>
    </alternativeName>
    <alternativeName>
        <fullName evidence="10">Non-standard purine NTP pyrophosphatase</fullName>
    </alternativeName>
    <alternativeName>
        <fullName evidence="10">Nucleoside-triphosphate diphosphatase</fullName>
    </alternativeName>
    <alternativeName>
        <fullName evidence="10">Nucleoside-triphosphate pyrophosphatase</fullName>
        <shortName evidence="10">NTPase</shortName>
    </alternativeName>
</protein>
<dbReference type="Proteomes" id="UP000885664">
    <property type="component" value="Unassembled WGS sequence"/>
</dbReference>
<keyword evidence="7 10" id="KW-0546">Nucleotide metabolism</keyword>
<evidence type="ECO:0000313" key="12">
    <source>
        <dbReference type="EMBL" id="HEU97608.1"/>
    </source>
</evidence>
<feature type="binding site" evidence="10">
    <location>
        <position position="163"/>
    </location>
    <ligand>
        <name>substrate</name>
    </ligand>
</feature>
<evidence type="ECO:0000256" key="3">
    <source>
        <dbReference type="ARBA" id="ARBA00022723"/>
    </source>
</evidence>
<accession>A0A7C2UJ74</accession>
<feature type="active site" description="Proton acceptor" evidence="10">
    <location>
        <position position="65"/>
    </location>
</feature>
<comment type="function">
    <text evidence="10">Pyrophosphatase that catalyzes the hydrolysis of nucleoside triphosphates to their monophosphate derivatives, with a high preference for the non-canonical purine nucleotides XTP (xanthosine triphosphate), dITP (deoxyinosine triphosphate) and ITP. Seems to function as a house-cleaning enzyme that removes non-canonical purine nucleotides from the nucleotide pool, thus preventing their incorporation into DNA/RNA and avoiding chromosomal lesions.</text>
</comment>
<dbReference type="GO" id="GO:0017111">
    <property type="term" value="F:ribonucleoside triphosphate phosphatase activity"/>
    <property type="evidence" value="ECO:0007669"/>
    <property type="project" value="InterPro"/>
</dbReference>
<dbReference type="GO" id="GO:0046872">
    <property type="term" value="F:metal ion binding"/>
    <property type="evidence" value="ECO:0007669"/>
    <property type="project" value="UniProtKB-KW"/>
</dbReference>
<evidence type="ECO:0000256" key="9">
    <source>
        <dbReference type="ARBA" id="ARBA00052017"/>
    </source>
</evidence>
<keyword evidence="5 10" id="KW-0378">Hydrolase</keyword>
<organism evidence="12">
    <name type="scientific">Fervidicoccus fontis</name>
    <dbReference type="NCBI Taxonomy" id="683846"/>
    <lineage>
        <taxon>Archaea</taxon>
        <taxon>Thermoproteota</taxon>
        <taxon>Thermoprotei</taxon>
        <taxon>Fervidicoccales</taxon>
        <taxon>Fervidicoccaceae</taxon>
        <taxon>Fervidicoccus</taxon>
    </lineage>
</organism>
<proteinExistence type="inferred from homology"/>
<evidence type="ECO:0000256" key="5">
    <source>
        <dbReference type="ARBA" id="ARBA00022801"/>
    </source>
</evidence>
<gene>
    <name evidence="12" type="ORF">ENO36_01975</name>
</gene>
<evidence type="ECO:0000256" key="6">
    <source>
        <dbReference type="ARBA" id="ARBA00022842"/>
    </source>
</evidence>
<evidence type="ECO:0000256" key="8">
    <source>
        <dbReference type="ARBA" id="ARBA00051875"/>
    </source>
</evidence>
<feature type="binding site" evidence="10">
    <location>
        <position position="65"/>
    </location>
    <ligand>
        <name>Mg(2+)</name>
        <dbReference type="ChEBI" id="CHEBI:18420"/>
    </ligand>
</feature>
<keyword evidence="3 10" id="KW-0479">Metal-binding</keyword>
<dbReference type="HAMAP" id="MF_01405">
    <property type="entry name" value="Non_canon_purine_NTPase"/>
    <property type="match status" value="1"/>
</dbReference>
<comment type="catalytic activity">
    <reaction evidence="9 10">
        <text>XTP + H2O = XMP + diphosphate + H(+)</text>
        <dbReference type="Rhea" id="RHEA:28610"/>
        <dbReference type="ChEBI" id="CHEBI:15377"/>
        <dbReference type="ChEBI" id="CHEBI:15378"/>
        <dbReference type="ChEBI" id="CHEBI:33019"/>
        <dbReference type="ChEBI" id="CHEBI:57464"/>
        <dbReference type="ChEBI" id="CHEBI:61314"/>
        <dbReference type="EC" id="3.6.1.66"/>
    </reaction>
</comment>
<dbReference type="GO" id="GO:0005737">
    <property type="term" value="C:cytoplasm"/>
    <property type="evidence" value="ECO:0007669"/>
    <property type="project" value="TreeGrafter"/>
</dbReference>
<dbReference type="InterPro" id="IPR029001">
    <property type="entry name" value="ITPase-like_fam"/>
</dbReference>